<comment type="cofactor">
    <cofactor evidence="1">
        <name>Mn(2+)</name>
        <dbReference type="ChEBI" id="CHEBI:29035"/>
    </cofactor>
</comment>
<keyword evidence="7" id="KW-0031">Aminopeptidase</keyword>
<evidence type="ECO:0000256" key="2">
    <source>
        <dbReference type="ARBA" id="ARBA00008766"/>
    </source>
</evidence>
<dbReference type="AlphaFoldDB" id="A0A226DJD8"/>
<dbReference type="CDD" id="cd01087">
    <property type="entry name" value="Prolidase"/>
    <property type="match status" value="1"/>
</dbReference>
<dbReference type="SUPFAM" id="SSF55920">
    <property type="entry name" value="Creatinase/aminopeptidase"/>
    <property type="match status" value="1"/>
</dbReference>
<dbReference type="InterPro" id="IPR007865">
    <property type="entry name" value="Aminopep_P_N"/>
</dbReference>
<dbReference type="OrthoDB" id="4215474at2759"/>
<dbReference type="SUPFAM" id="SSF53092">
    <property type="entry name" value="Creatinase/prolidase N-terminal domain"/>
    <property type="match status" value="1"/>
</dbReference>
<evidence type="ECO:0000256" key="4">
    <source>
        <dbReference type="ARBA" id="ARBA00022801"/>
    </source>
</evidence>
<evidence type="ECO:0000313" key="8">
    <source>
        <dbReference type="Proteomes" id="UP000198287"/>
    </source>
</evidence>
<organism evidence="7 8">
    <name type="scientific">Folsomia candida</name>
    <name type="common">Springtail</name>
    <dbReference type="NCBI Taxonomy" id="158441"/>
    <lineage>
        <taxon>Eukaryota</taxon>
        <taxon>Metazoa</taxon>
        <taxon>Ecdysozoa</taxon>
        <taxon>Arthropoda</taxon>
        <taxon>Hexapoda</taxon>
        <taxon>Collembola</taxon>
        <taxon>Entomobryomorpha</taxon>
        <taxon>Isotomoidea</taxon>
        <taxon>Isotomidae</taxon>
        <taxon>Proisotominae</taxon>
        <taxon>Folsomia</taxon>
    </lineage>
</organism>
<dbReference type="SMART" id="SM01011">
    <property type="entry name" value="AMP_N"/>
    <property type="match status" value="1"/>
</dbReference>
<dbReference type="EMBL" id="LNIX01000017">
    <property type="protein sequence ID" value="OXA45652.1"/>
    <property type="molecule type" value="Genomic_DNA"/>
</dbReference>
<evidence type="ECO:0000313" key="7">
    <source>
        <dbReference type="EMBL" id="OXA45652.1"/>
    </source>
</evidence>
<dbReference type="GO" id="GO:0030145">
    <property type="term" value="F:manganese ion binding"/>
    <property type="evidence" value="ECO:0007669"/>
    <property type="project" value="InterPro"/>
</dbReference>
<dbReference type="InterPro" id="IPR036005">
    <property type="entry name" value="Creatinase/aminopeptidase-like"/>
</dbReference>
<name>A0A226DJD8_FOLCA</name>
<reference evidence="7 8" key="1">
    <citation type="submission" date="2015-12" db="EMBL/GenBank/DDBJ databases">
        <title>The genome of Folsomia candida.</title>
        <authorList>
            <person name="Faddeeva A."/>
            <person name="Derks M.F."/>
            <person name="Anvar Y."/>
            <person name="Smit S."/>
            <person name="Van Straalen N."/>
            <person name="Roelofs D."/>
        </authorList>
    </citation>
    <scope>NUCLEOTIDE SEQUENCE [LARGE SCALE GENOMIC DNA]</scope>
    <source>
        <strain evidence="7 8">VU population</strain>
        <tissue evidence="7">Whole body</tissue>
    </source>
</reference>
<dbReference type="PANTHER" id="PTHR43226:SF4">
    <property type="entry name" value="XAA-PRO AMINOPEPTIDASE 3"/>
    <property type="match status" value="1"/>
</dbReference>
<sequence length="516" mass="58372">MSVLSHLTRHIARSSSSKIPFFGTGNNVFVVPSRSLLSFGQPTLESHAEFFGGPMEIMPGLYREELKNRRNSLCNMILDWSSKTESRSSDLSHLIFIPASRKKYMTENIPYPFRQNSNFLYLSGSFDPEALIILCANRTEQIHMLFLADPDPMAELWDGPKTSVKAAVDHYGFDRAFQMSEFDGFVREFSRLTNKVKVWCEEKEIVEKLLHPTYGFELKNTESPKAILDAMRVIKSPSEISLLRQSCKIASEAFQQTIKYCAEKCSQGEPLSEHQIWAKIDYESRIHGADRLAYPPVVASGSRANVIHYVFNSNKCDPKELVLVDAGCEFFGYCSDITRTWPVSGKFVDDRHKSLYEMLLQVQIDLIKQVRPGISLDHLFRIMSSHLVKGLEELGIIKPGLGSRSKSDIALRFCPHHVSHHLGMDVHDTPSIERNDPLQPGMIVTIEPGIYIRNVPSQREILTPAGKEFIGIAMRIEDDVLVTNDGQNVLSGSCPKHIEDIERWGHINLAKSASRF</sequence>
<dbReference type="Gene3D" id="3.90.230.10">
    <property type="entry name" value="Creatinase/methionine aminopeptidase superfamily"/>
    <property type="match status" value="1"/>
</dbReference>
<evidence type="ECO:0000256" key="3">
    <source>
        <dbReference type="ARBA" id="ARBA00022723"/>
    </source>
</evidence>
<keyword evidence="7" id="KW-0645">Protease</keyword>
<dbReference type="Pfam" id="PF00557">
    <property type="entry name" value="Peptidase_M24"/>
    <property type="match status" value="1"/>
</dbReference>
<evidence type="ECO:0000256" key="5">
    <source>
        <dbReference type="ARBA" id="ARBA00023211"/>
    </source>
</evidence>
<gene>
    <name evidence="7" type="ORF">Fcan01_19612</name>
</gene>
<keyword evidence="3" id="KW-0479">Metal-binding</keyword>
<dbReference type="GO" id="GO:0070006">
    <property type="term" value="F:metalloaminopeptidase activity"/>
    <property type="evidence" value="ECO:0007669"/>
    <property type="project" value="InterPro"/>
</dbReference>
<dbReference type="OMA" id="DSYFWYL"/>
<dbReference type="Gene3D" id="3.40.350.10">
    <property type="entry name" value="Creatinase/prolidase N-terminal domain"/>
    <property type="match status" value="1"/>
</dbReference>
<dbReference type="GO" id="GO:0005739">
    <property type="term" value="C:mitochondrion"/>
    <property type="evidence" value="ECO:0007669"/>
    <property type="project" value="TreeGrafter"/>
</dbReference>
<protein>
    <submittedName>
        <fullName evidence="7">Putative Xaa-Pro aminopeptidase 3</fullName>
    </submittedName>
</protein>
<dbReference type="STRING" id="158441.A0A226DJD8"/>
<dbReference type="Proteomes" id="UP000198287">
    <property type="component" value="Unassembled WGS sequence"/>
</dbReference>
<dbReference type="GO" id="GO:0006508">
    <property type="term" value="P:proteolysis"/>
    <property type="evidence" value="ECO:0007669"/>
    <property type="project" value="TreeGrafter"/>
</dbReference>
<proteinExistence type="inferred from homology"/>
<evidence type="ECO:0000259" key="6">
    <source>
        <dbReference type="SMART" id="SM01011"/>
    </source>
</evidence>
<keyword evidence="5" id="KW-0464">Manganese</keyword>
<dbReference type="Pfam" id="PF05195">
    <property type="entry name" value="AMP_N"/>
    <property type="match status" value="1"/>
</dbReference>
<dbReference type="InterPro" id="IPR000994">
    <property type="entry name" value="Pept_M24"/>
</dbReference>
<dbReference type="InterPro" id="IPR029149">
    <property type="entry name" value="Creatin/AminoP/Spt16_N"/>
</dbReference>
<comment type="similarity">
    <text evidence="2">Belongs to the peptidase M24B family.</text>
</comment>
<keyword evidence="8" id="KW-1185">Reference proteome</keyword>
<accession>A0A226DJD8</accession>
<dbReference type="InterPro" id="IPR052433">
    <property type="entry name" value="X-Pro_dipept-like"/>
</dbReference>
<dbReference type="PANTHER" id="PTHR43226">
    <property type="entry name" value="XAA-PRO AMINOPEPTIDASE 3"/>
    <property type="match status" value="1"/>
</dbReference>
<evidence type="ECO:0000256" key="1">
    <source>
        <dbReference type="ARBA" id="ARBA00001936"/>
    </source>
</evidence>
<keyword evidence="4" id="KW-0378">Hydrolase</keyword>
<comment type="caution">
    <text evidence="7">The sequence shown here is derived from an EMBL/GenBank/DDBJ whole genome shotgun (WGS) entry which is preliminary data.</text>
</comment>
<feature type="domain" description="Aminopeptidase P N-terminal" evidence="6">
    <location>
        <begin position="62"/>
        <end position="207"/>
    </location>
</feature>